<feature type="region of interest" description="Disordered" evidence="1">
    <location>
        <begin position="124"/>
        <end position="177"/>
    </location>
</feature>
<keyword evidence="3" id="KW-1185">Reference proteome</keyword>
<gene>
    <name evidence="2" type="ORF">ACFYQT_40205</name>
</gene>
<comment type="caution">
    <text evidence="2">The sequence shown here is derived from an EMBL/GenBank/DDBJ whole genome shotgun (WGS) entry which is preliminary data.</text>
</comment>
<protein>
    <submittedName>
        <fullName evidence="2">Uncharacterized protein</fullName>
    </submittedName>
</protein>
<organism evidence="2 3">
    <name type="scientific">Streptomyces tibetensis</name>
    <dbReference type="NCBI Taxonomy" id="2382123"/>
    <lineage>
        <taxon>Bacteria</taxon>
        <taxon>Bacillati</taxon>
        <taxon>Actinomycetota</taxon>
        <taxon>Actinomycetes</taxon>
        <taxon>Kitasatosporales</taxon>
        <taxon>Streptomycetaceae</taxon>
        <taxon>Streptomyces</taxon>
    </lineage>
</organism>
<dbReference type="Proteomes" id="UP001601422">
    <property type="component" value="Unassembled WGS sequence"/>
</dbReference>
<reference evidence="2 3" key="1">
    <citation type="submission" date="2024-10" db="EMBL/GenBank/DDBJ databases">
        <title>The Natural Products Discovery Center: Release of the First 8490 Sequenced Strains for Exploring Actinobacteria Biosynthetic Diversity.</title>
        <authorList>
            <person name="Kalkreuter E."/>
            <person name="Kautsar S.A."/>
            <person name="Yang D."/>
            <person name="Bader C.D."/>
            <person name="Teijaro C.N."/>
            <person name="Fluegel L."/>
            <person name="Davis C.M."/>
            <person name="Simpson J.R."/>
            <person name="Lauterbach L."/>
            <person name="Steele A.D."/>
            <person name="Gui C."/>
            <person name="Meng S."/>
            <person name="Li G."/>
            <person name="Viehrig K."/>
            <person name="Ye F."/>
            <person name="Su P."/>
            <person name="Kiefer A.F."/>
            <person name="Nichols A."/>
            <person name="Cepeda A.J."/>
            <person name="Yan W."/>
            <person name="Fan B."/>
            <person name="Jiang Y."/>
            <person name="Adhikari A."/>
            <person name="Zheng C.-J."/>
            <person name="Schuster L."/>
            <person name="Cowan T.M."/>
            <person name="Smanski M.J."/>
            <person name="Chevrette M.G."/>
            <person name="De Carvalho L.P.S."/>
            <person name="Shen B."/>
        </authorList>
    </citation>
    <scope>NUCLEOTIDE SEQUENCE [LARGE SCALE GENOMIC DNA]</scope>
    <source>
        <strain evidence="2 3">NPDC005497</strain>
    </source>
</reference>
<evidence type="ECO:0000313" key="3">
    <source>
        <dbReference type="Proteomes" id="UP001601422"/>
    </source>
</evidence>
<name>A0ABW6N8J9_9ACTN</name>
<evidence type="ECO:0000256" key="1">
    <source>
        <dbReference type="SAM" id="MobiDB-lite"/>
    </source>
</evidence>
<proteinExistence type="predicted"/>
<dbReference type="EMBL" id="JBIAJP010000021">
    <property type="protein sequence ID" value="MFF0009621.1"/>
    <property type="molecule type" value="Genomic_DNA"/>
</dbReference>
<evidence type="ECO:0000313" key="2">
    <source>
        <dbReference type="EMBL" id="MFF0009621.1"/>
    </source>
</evidence>
<sequence>MHDIAMVTEEQARTLTDRIKVALEGTWLLIQEAYTSRAWAALGYRTWDAYVDAEFRTARLALPKEERAETIQSLRSAGMSTRAIASATGVGVGTVHRDLATVPNGTPAGQSVMGVDGRVYSESREAVRRPITDEDLLAGDDWVQPDGPAVEPSATPPAATPKPKRRPLPEALAEASRDYARAAERLARITEDDRFAKNRDTTHHQLPQLLGALDDTTRLITAMNLPAAQTTEEARRWWATSLHNICDALTDVTNSLEKEL</sequence>
<dbReference type="RefSeq" id="WP_389835599.1">
    <property type="nucleotide sequence ID" value="NZ_JBIAJP010000021.1"/>
</dbReference>
<accession>A0ABW6N8J9</accession>